<evidence type="ECO:0000313" key="2">
    <source>
        <dbReference type="EMBL" id="GFU33112.1"/>
    </source>
</evidence>
<name>A0A8X6QLG1_NEPPI</name>
<dbReference type="Proteomes" id="UP000887013">
    <property type="component" value="Unassembled WGS sequence"/>
</dbReference>
<feature type="region of interest" description="Disordered" evidence="1">
    <location>
        <begin position="49"/>
        <end position="79"/>
    </location>
</feature>
<reference evidence="2" key="1">
    <citation type="submission" date="2020-08" db="EMBL/GenBank/DDBJ databases">
        <title>Multicomponent nature underlies the extraordinary mechanical properties of spider dragline silk.</title>
        <authorList>
            <person name="Kono N."/>
            <person name="Nakamura H."/>
            <person name="Mori M."/>
            <person name="Yoshida Y."/>
            <person name="Ohtoshi R."/>
            <person name="Malay A.D."/>
            <person name="Moran D.A.P."/>
            <person name="Tomita M."/>
            <person name="Numata K."/>
            <person name="Arakawa K."/>
        </authorList>
    </citation>
    <scope>NUCLEOTIDE SEQUENCE</scope>
</reference>
<feature type="region of interest" description="Disordered" evidence="1">
    <location>
        <begin position="1"/>
        <end position="34"/>
    </location>
</feature>
<accession>A0A8X6QLG1</accession>
<comment type="caution">
    <text evidence="2">The sequence shown here is derived from an EMBL/GenBank/DDBJ whole genome shotgun (WGS) entry which is preliminary data.</text>
</comment>
<dbReference type="EMBL" id="BMAW01034015">
    <property type="protein sequence ID" value="GFU33112.1"/>
    <property type="molecule type" value="Genomic_DNA"/>
</dbReference>
<evidence type="ECO:0000313" key="3">
    <source>
        <dbReference type="Proteomes" id="UP000887013"/>
    </source>
</evidence>
<evidence type="ECO:0000256" key="1">
    <source>
        <dbReference type="SAM" id="MobiDB-lite"/>
    </source>
</evidence>
<evidence type="ECO:0008006" key="4">
    <source>
        <dbReference type="Google" id="ProtNLM"/>
    </source>
</evidence>
<proteinExistence type="predicted"/>
<gene>
    <name evidence="2" type="ORF">NPIL_512361</name>
</gene>
<organism evidence="2 3">
    <name type="scientific">Nephila pilipes</name>
    <name type="common">Giant wood spider</name>
    <name type="synonym">Nephila maculata</name>
    <dbReference type="NCBI Taxonomy" id="299642"/>
    <lineage>
        <taxon>Eukaryota</taxon>
        <taxon>Metazoa</taxon>
        <taxon>Ecdysozoa</taxon>
        <taxon>Arthropoda</taxon>
        <taxon>Chelicerata</taxon>
        <taxon>Arachnida</taxon>
        <taxon>Araneae</taxon>
        <taxon>Araneomorphae</taxon>
        <taxon>Entelegynae</taxon>
        <taxon>Araneoidea</taxon>
        <taxon>Nephilidae</taxon>
        <taxon>Nephila</taxon>
    </lineage>
</organism>
<protein>
    <recommendedName>
        <fullName evidence="4">Integrase catalytic domain-containing protein</fullName>
    </recommendedName>
</protein>
<feature type="compositionally biased region" description="Polar residues" evidence="1">
    <location>
        <begin position="54"/>
        <end position="73"/>
    </location>
</feature>
<dbReference type="AlphaFoldDB" id="A0A8X6QLG1"/>
<sequence>MLGIERIRTPPYHPSSNGTQGEFFEPLSSAPTDPAECSLKLRETFRTLKPTPASRHSSTHALCMQPSTPTLMSLSELMD</sequence>
<keyword evidence="3" id="KW-1185">Reference proteome</keyword>